<keyword evidence="3" id="KW-1003">Cell membrane</keyword>
<dbReference type="PANTHER" id="PTHR30474">
    <property type="entry name" value="CELL CYCLE PROTEIN"/>
    <property type="match status" value="1"/>
</dbReference>
<keyword evidence="7 23" id="KW-0812">Transmembrane</keyword>
<gene>
    <name evidence="24" type="ORF">HM131_12475</name>
</gene>
<dbReference type="EC" id="2.4.99.28" evidence="19"/>
<dbReference type="GO" id="GO:0015648">
    <property type="term" value="F:lipid-linked peptidoglycan transporter activity"/>
    <property type="evidence" value="ECO:0007669"/>
    <property type="project" value="TreeGrafter"/>
</dbReference>
<evidence type="ECO:0000256" key="23">
    <source>
        <dbReference type="SAM" id="Phobius"/>
    </source>
</evidence>
<evidence type="ECO:0000256" key="15">
    <source>
        <dbReference type="ARBA" id="ARBA00033270"/>
    </source>
</evidence>
<dbReference type="EMBL" id="CP020772">
    <property type="protein sequence ID" value="ARI77609.1"/>
    <property type="molecule type" value="Genomic_DNA"/>
</dbReference>
<comment type="similarity">
    <text evidence="16">Belongs to the SEDS family. FtsW subfamily.</text>
</comment>
<evidence type="ECO:0000256" key="9">
    <source>
        <dbReference type="ARBA" id="ARBA00022984"/>
    </source>
</evidence>
<dbReference type="STRING" id="402384.HM131_12475"/>
<keyword evidence="13" id="KW-0961">Cell wall biogenesis/degradation</keyword>
<evidence type="ECO:0000256" key="18">
    <source>
        <dbReference type="ARBA" id="ARBA00041418"/>
    </source>
</evidence>
<evidence type="ECO:0000256" key="4">
    <source>
        <dbReference type="ARBA" id="ARBA00022618"/>
    </source>
</evidence>
<protein>
    <recommendedName>
        <fullName evidence="17">Probable peptidoglycan glycosyltransferase FtsW</fullName>
        <ecNumber evidence="19">2.4.99.28</ecNumber>
    </recommendedName>
    <alternativeName>
        <fullName evidence="18">Cell division protein FtsW</fullName>
    </alternativeName>
    <alternativeName>
        <fullName evidence="15">Cell wall polymerase</fullName>
    </alternativeName>
    <alternativeName>
        <fullName evidence="14">Peptidoglycan polymerase</fullName>
    </alternativeName>
</protein>
<accession>A0A1W5ZWF0</accession>
<proteinExistence type="inferred from homology"/>
<evidence type="ECO:0000256" key="2">
    <source>
        <dbReference type="ARBA" id="ARBA00004752"/>
    </source>
</evidence>
<name>A0A1W5ZWF0_9BACI</name>
<evidence type="ECO:0000256" key="19">
    <source>
        <dbReference type="ARBA" id="ARBA00044770"/>
    </source>
</evidence>
<feature type="transmembrane region" description="Helical" evidence="23">
    <location>
        <begin position="303"/>
        <end position="324"/>
    </location>
</feature>
<dbReference type="GO" id="GO:0008360">
    <property type="term" value="P:regulation of cell shape"/>
    <property type="evidence" value="ECO:0007669"/>
    <property type="project" value="UniProtKB-KW"/>
</dbReference>
<sequence length="397" mass="43225">MKRHLKSYDFSLLFAPIALIAFGTVMIYSASMVYGPVRFGVPSDHFLMKQIQWFSIGLVLMIGASLVPYRHWQRLAKLSVLLMVTLLAGLFVFGTEVNNAVSWYNFGFMNFQPAEFVKIGLIIYLSAVYAKKQRYIGDFTKAVVPPLILTSLILAMIVLQPDIGSAAIIGLIASVLIMTSGIHWKHILILVAVTVGLILIGSTQMVTDERLERFSGAYQPFESPDQDGYHLIQSYVAIGTGGLLGEGIGQGVQKLGYLPEPHTDFIMAVIAEELGFIGVAITIGLMALIVLRGLYISSKCRDAFGALLAIGISSMIAIQAMINLGAMSGLLPITGVTLPFISYGGSSLLILMVAVGILNNIARTVKIKEQEGEEAPVEKAQSKQTYMNNRGVRSWQN</sequence>
<evidence type="ECO:0000256" key="21">
    <source>
        <dbReference type="ARBA" id="ARBA00049966"/>
    </source>
</evidence>
<dbReference type="GO" id="GO:0051301">
    <property type="term" value="P:cell division"/>
    <property type="evidence" value="ECO:0007669"/>
    <property type="project" value="UniProtKB-KW"/>
</dbReference>
<evidence type="ECO:0000256" key="7">
    <source>
        <dbReference type="ARBA" id="ARBA00022692"/>
    </source>
</evidence>
<evidence type="ECO:0000256" key="17">
    <source>
        <dbReference type="ARBA" id="ARBA00041185"/>
    </source>
</evidence>
<feature type="transmembrane region" description="Helical" evidence="23">
    <location>
        <begin position="187"/>
        <end position="206"/>
    </location>
</feature>
<dbReference type="InterPro" id="IPR018365">
    <property type="entry name" value="Cell_cycle_FtsW-rel_CS"/>
</dbReference>
<evidence type="ECO:0000256" key="13">
    <source>
        <dbReference type="ARBA" id="ARBA00023316"/>
    </source>
</evidence>
<evidence type="ECO:0000256" key="6">
    <source>
        <dbReference type="ARBA" id="ARBA00022679"/>
    </source>
</evidence>
<dbReference type="KEGG" id="hmn:HM131_12475"/>
<dbReference type="InterPro" id="IPR013437">
    <property type="entry name" value="FtsW"/>
</dbReference>
<feature type="compositionally biased region" description="Basic and acidic residues" evidence="22">
    <location>
        <begin position="372"/>
        <end position="381"/>
    </location>
</feature>
<evidence type="ECO:0000256" key="20">
    <source>
        <dbReference type="ARBA" id="ARBA00049902"/>
    </source>
</evidence>
<comment type="catalytic activity">
    <reaction evidence="20">
        <text>[GlcNAc-(1-&gt;4)-Mur2Ac(oyl-L-Ala-gamma-D-Glu-L-Lys-D-Ala-D-Ala)](n)-di-trans,octa-cis-undecaprenyl diphosphate + beta-D-GlcNAc-(1-&gt;4)-Mur2Ac(oyl-L-Ala-gamma-D-Glu-L-Lys-D-Ala-D-Ala)-di-trans,octa-cis-undecaprenyl diphosphate = [GlcNAc-(1-&gt;4)-Mur2Ac(oyl-L-Ala-gamma-D-Glu-L-Lys-D-Ala-D-Ala)](n+1)-di-trans,octa-cis-undecaprenyl diphosphate + di-trans,octa-cis-undecaprenyl diphosphate + H(+)</text>
        <dbReference type="Rhea" id="RHEA:23708"/>
        <dbReference type="Rhea" id="RHEA-COMP:9602"/>
        <dbReference type="Rhea" id="RHEA-COMP:9603"/>
        <dbReference type="ChEBI" id="CHEBI:15378"/>
        <dbReference type="ChEBI" id="CHEBI:58405"/>
        <dbReference type="ChEBI" id="CHEBI:60033"/>
        <dbReference type="ChEBI" id="CHEBI:78435"/>
        <dbReference type="EC" id="2.4.99.28"/>
    </reaction>
</comment>
<reference evidence="24 25" key="1">
    <citation type="submission" date="2017-04" db="EMBL/GenBank/DDBJ databases">
        <title>The whole genome sequencing and assembly of Halobacillus mangrovi strain.</title>
        <authorList>
            <person name="Lee S.-J."/>
            <person name="Park M.-K."/>
            <person name="Kim J.-Y."/>
            <person name="Lee Y.-J."/>
            <person name="Yi H."/>
            <person name="Bahn Y.-S."/>
            <person name="Kim J.F."/>
            <person name="Lee D.-W."/>
        </authorList>
    </citation>
    <scope>NUCLEOTIDE SEQUENCE [LARGE SCALE GENOMIC DNA]</scope>
    <source>
        <strain evidence="24 25">KTB 131</strain>
    </source>
</reference>
<dbReference type="AlphaFoldDB" id="A0A1W5ZWF0"/>
<feature type="transmembrane region" description="Helical" evidence="23">
    <location>
        <begin position="113"/>
        <end position="130"/>
    </location>
</feature>
<keyword evidence="9" id="KW-0573">Peptidoglycan synthesis</keyword>
<dbReference type="PROSITE" id="PS00428">
    <property type="entry name" value="FTSW_RODA_SPOVE"/>
    <property type="match status" value="1"/>
</dbReference>
<keyword evidence="25" id="KW-1185">Reference proteome</keyword>
<feature type="transmembrane region" description="Helical" evidence="23">
    <location>
        <begin position="75"/>
        <end position="93"/>
    </location>
</feature>
<feature type="region of interest" description="Disordered" evidence="22">
    <location>
        <begin position="372"/>
        <end position="397"/>
    </location>
</feature>
<comment type="pathway">
    <text evidence="2">Cell wall biogenesis; peptidoglycan biosynthesis.</text>
</comment>
<dbReference type="GO" id="GO:0008955">
    <property type="term" value="F:peptidoglycan glycosyltransferase activity"/>
    <property type="evidence" value="ECO:0007669"/>
    <property type="project" value="UniProtKB-EC"/>
</dbReference>
<evidence type="ECO:0000256" key="11">
    <source>
        <dbReference type="ARBA" id="ARBA00023136"/>
    </source>
</evidence>
<evidence type="ECO:0000256" key="22">
    <source>
        <dbReference type="SAM" id="MobiDB-lite"/>
    </source>
</evidence>
<organism evidence="24 25">
    <name type="scientific">Halobacillus mangrovi</name>
    <dbReference type="NCBI Taxonomy" id="402384"/>
    <lineage>
        <taxon>Bacteria</taxon>
        <taxon>Bacillati</taxon>
        <taxon>Bacillota</taxon>
        <taxon>Bacilli</taxon>
        <taxon>Bacillales</taxon>
        <taxon>Bacillaceae</taxon>
        <taxon>Halobacillus</taxon>
    </lineage>
</organism>
<dbReference type="PANTHER" id="PTHR30474:SF2">
    <property type="entry name" value="PEPTIDOGLYCAN GLYCOSYLTRANSFERASE FTSW-RELATED"/>
    <property type="match status" value="1"/>
</dbReference>
<evidence type="ECO:0000313" key="25">
    <source>
        <dbReference type="Proteomes" id="UP000192527"/>
    </source>
</evidence>
<dbReference type="InterPro" id="IPR001182">
    <property type="entry name" value="FtsW/RodA"/>
</dbReference>
<feature type="transmembrane region" description="Helical" evidence="23">
    <location>
        <begin position="336"/>
        <end position="358"/>
    </location>
</feature>
<comment type="subcellular location">
    <subcellularLocation>
        <location evidence="1">Cell membrane</location>
        <topology evidence="1">Multi-pass membrane protein</topology>
    </subcellularLocation>
</comment>
<evidence type="ECO:0000256" key="8">
    <source>
        <dbReference type="ARBA" id="ARBA00022960"/>
    </source>
</evidence>
<keyword evidence="5" id="KW-0328">Glycosyltransferase</keyword>
<dbReference type="RefSeq" id="WP_085030072.1">
    <property type="nucleotide sequence ID" value="NZ_CP020772.1"/>
</dbReference>
<evidence type="ECO:0000256" key="12">
    <source>
        <dbReference type="ARBA" id="ARBA00023306"/>
    </source>
</evidence>
<evidence type="ECO:0000256" key="3">
    <source>
        <dbReference type="ARBA" id="ARBA00022475"/>
    </source>
</evidence>
<evidence type="ECO:0000256" key="16">
    <source>
        <dbReference type="ARBA" id="ARBA00038053"/>
    </source>
</evidence>
<dbReference type="GO" id="GO:0009252">
    <property type="term" value="P:peptidoglycan biosynthetic process"/>
    <property type="evidence" value="ECO:0007669"/>
    <property type="project" value="UniProtKB-KW"/>
</dbReference>
<evidence type="ECO:0000256" key="10">
    <source>
        <dbReference type="ARBA" id="ARBA00022989"/>
    </source>
</evidence>
<evidence type="ECO:0000256" key="5">
    <source>
        <dbReference type="ARBA" id="ARBA00022676"/>
    </source>
</evidence>
<evidence type="ECO:0000256" key="1">
    <source>
        <dbReference type="ARBA" id="ARBA00004651"/>
    </source>
</evidence>
<keyword evidence="12" id="KW-0131">Cell cycle</keyword>
<evidence type="ECO:0000256" key="14">
    <source>
        <dbReference type="ARBA" id="ARBA00032370"/>
    </source>
</evidence>
<feature type="transmembrane region" description="Helical" evidence="23">
    <location>
        <begin position="265"/>
        <end position="291"/>
    </location>
</feature>
<keyword evidence="4" id="KW-0132">Cell division</keyword>
<keyword evidence="10 23" id="KW-1133">Transmembrane helix</keyword>
<dbReference type="GO" id="GO:0005886">
    <property type="term" value="C:plasma membrane"/>
    <property type="evidence" value="ECO:0007669"/>
    <property type="project" value="UniProtKB-SubCell"/>
</dbReference>
<dbReference type="GO" id="GO:0032153">
    <property type="term" value="C:cell division site"/>
    <property type="evidence" value="ECO:0007669"/>
    <property type="project" value="TreeGrafter"/>
</dbReference>
<dbReference type="Pfam" id="PF01098">
    <property type="entry name" value="FTSW_RODA_SPOVE"/>
    <property type="match status" value="1"/>
</dbReference>
<keyword evidence="6" id="KW-0808">Transferase</keyword>
<feature type="transmembrane region" description="Helical" evidence="23">
    <location>
        <begin position="12"/>
        <end position="31"/>
    </location>
</feature>
<feature type="transmembrane region" description="Helical" evidence="23">
    <location>
        <begin position="165"/>
        <end position="182"/>
    </location>
</feature>
<dbReference type="NCBIfam" id="TIGR02614">
    <property type="entry name" value="ftsW"/>
    <property type="match status" value="1"/>
</dbReference>
<dbReference type="Proteomes" id="UP000192527">
    <property type="component" value="Chromosome"/>
</dbReference>
<evidence type="ECO:0000313" key="24">
    <source>
        <dbReference type="EMBL" id="ARI77609.1"/>
    </source>
</evidence>
<dbReference type="GO" id="GO:0071555">
    <property type="term" value="P:cell wall organization"/>
    <property type="evidence" value="ECO:0007669"/>
    <property type="project" value="UniProtKB-KW"/>
</dbReference>
<feature type="transmembrane region" description="Helical" evidence="23">
    <location>
        <begin position="142"/>
        <end position="159"/>
    </location>
</feature>
<dbReference type="OrthoDB" id="9768187at2"/>
<keyword evidence="11 23" id="KW-0472">Membrane</keyword>
<feature type="transmembrane region" description="Helical" evidence="23">
    <location>
        <begin position="51"/>
        <end position="68"/>
    </location>
</feature>
<keyword evidence="8" id="KW-0133">Cell shape</keyword>
<comment type="function">
    <text evidence="21">Peptidoglycan polymerase that is essential for cell division.</text>
</comment>